<comment type="catalytic activity">
    <reaction evidence="1">
        <text>Hydrolysis of Pro-|-Xaa &gt;&gt; Ala-|-Xaa in oligopeptides.</text>
        <dbReference type="EC" id="3.4.21.26"/>
    </reaction>
</comment>
<dbReference type="SUPFAM" id="SSF50993">
    <property type="entry name" value="Peptidase/esterase 'gauge' domain"/>
    <property type="match status" value="1"/>
</dbReference>
<proteinExistence type="inferred from homology"/>
<name>A0A1G7LFN2_9ACTN</name>
<dbReference type="GO" id="GO:0005829">
    <property type="term" value="C:cytosol"/>
    <property type="evidence" value="ECO:0007669"/>
    <property type="project" value="TreeGrafter"/>
</dbReference>
<dbReference type="Pfam" id="PF02897">
    <property type="entry name" value="Peptidase_S9_N"/>
    <property type="match status" value="1"/>
</dbReference>
<accession>A0A1G7LFN2</accession>
<feature type="domain" description="Peptidase S9 prolyl oligopeptidase catalytic" evidence="7">
    <location>
        <begin position="475"/>
        <end position="686"/>
    </location>
</feature>
<evidence type="ECO:0000256" key="4">
    <source>
        <dbReference type="ARBA" id="ARBA00022670"/>
    </source>
</evidence>
<evidence type="ECO:0000256" key="6">
    <source>
        <dbReference type="ARBA" id="ARBA00022825"/>
    </source>
</evidence>
<protein>
    <recommendedName>
        <fullName evidence="3">prolyl oligopeptidase</fullName>
        <ecNumber evidence="3">3.4.21.26</ecNumber>
    </recommendedName>
</protein>
<dbReference type="RefSeq" id="WP_091767157.1">
    <property type="nucleotide sequence ID" value="NZ_FNBT01000004.1"/>
</dbReference>
<comment type="similarity">
    <text evidence="2">Belongs to the peptidase S9A family.</text>
</comment>
<dbReference type="EC" id="3.4.21.26" evidence="3"/>
<organism evidence="9 10">
    <name type="scientific">Blastococcus aurantiacus</name>
    <dbReference type="NCBI Taxonomy" id="1550231"/>
    <lineage>
        <taxon>Bacteria</taxon>
        <taxon>Bacillati</taxon>
        <taxon>Actinomycetota</taxon>
        <taxon>Actinomycetes</taxon>
        <taxon>Geodermatophilales</taxon>
        <taxon>Geodermatophilaceae</taxon>
        <taxon>Blastococcus</taxon>
    </lineage>
</organism>
<keyword evidence="10" id="KW-1185">Reference proteome</keyword>
<dbReference type="InterPro" id="IPR001375">
    <property type="entry name" value="Peptidase_S9_cat"/>
</dbReference>
<dbReference type="GO" id="GO:0070012">
    <property type="term" value="F:oligopeptidase activity"/>
    <property type="evidence" value="ECO:0007669"/>
    <property type="project" value="TreeGrafter"/>
</dbReference>
<feature type="domain" description="Peptidase S9A N-terminal" evidence="8">
    <location>
        <begin position="4"/>
        <end position="409"/>
    </location>
</feature>
<dbReference type="Proteomes" id="UP000199406">
    <property type="component" value="Unassembled WGS sequence"/>
</dbReference>
<dbReference type="GO" id="GO:0006508">
    <property type="term" value="P:proteolysis"/>
    <property type="evidence" value="ECO:0007669"/>
    <property type="project" value="UniProtKB-KW"/>
</dbReference>
<evidence type="ECO:0000259" key="7">
    <source>
        <dbReference type="Pfam" id="PF00326"/>
    </source>
</evidence>
<dbReference type="Gene3D" id="2.130.10.120">
    <property type="entry name" value="Prolyl oligopeptidase, N-terminal domain"/>
    <property type="match status" value="1"/>
</dbReference>
<dbReference type="OrthoDB" id="9801421at2"/>
<dbReference type="InterPro" id="IPR002471">
    <property type="entry name" value="Pept_S9_AS"/>
</dbReference>
<dbReference type="PANTHER" id="PTHR42881">
    <property type="entry name" value="PROLYL ENDOPEPTIDASE"/>
    <property type="match status" value="1"/>
</dbReference>
<dbReference type="AlphaFoldDB" id="A0A1G7LFN2"/>
<dbReference type="PRINTS" id="PR00862">
    <property type="entry name" value="PROLIGOPTASE"/>
</dbReference>
<dbReference type="InterPro" id="IPR023302">
    <property type="entry name" value="Pept_S9A_N"/>
</dbReference>
<evidence type="ECO:0000256" key="3">
    <source>
        <dbReference type="ARBA" id="ARBA00011897"/>
    </source>
</evidence>
<dbReference type="SUPFAM" id="SSF53474">
    <property type="entry name" value="alpha/beta-Hydrolases"/>
    <property type="match status" value="1"/>
</dbReference>
<dbReference type="InterPro" id="IPR002470">
    <property type="entry name" value="Peptidase_S9A"/>
</dbReference>
<evidence type="ECO:0000259" key="8">
    <source>
        <dbReference type="Pfam" id="PF02897"/>
    </source>
</evidence>
<dbReference type="GO" id="GO:0004252">
    <property type="term" value="F:serine-type endopeptidase activity"/>
    <property type="evidence" value="ECO:0007669"/>
    <property type="project" value="UniProtKB-EC"/>
</dbReference>
<evidence type="ECO:0000256" key="2">
    <source>
        <dbReference type="ARBA" id="ARBA00005228"/>
    </source>
</evidence>
<dbReference type="PROSITE" id="PS00708">
    <property type="entry name" value="PRO_ENDOPEP_SER"/>
    <property type="match status" value="1"/>
</dbReference>
<dbReference type="InterPro" id="IPR029058">
    <property type="entry name" value="AB_hydrolase_fold"/>
</dbReference>
<gene>
    <name evidence="9" type="ORF">SAMN05660662_2287</name>
</gene>
<dbReference type="InterPro" id="IPR051167">
    <property type="entry name" value="Prolyl_oligopep/macrocyclase"/>
</dbReference>
<dbReference type="Gene3D" id="3.40.50.1820">
    <property type="entry name" value="alpha/beta hydrolase"/>
    <property type="match status" value="1"/>
</dbReference>
<dbReference type="EMBL" id="FNBT01000004">
    <property type="protein sequence ID" value="SDF48221.1"/>
    <property type="molecule type" value="Genomic_DNA"/>
</dbReference>
<evidence type="ECO:0000313" key="10">
    <source>
        <dbReference type="Proteomes" id="UP000199406"/>
    </source>
</evidence>
<reference evidence="10" key="1">
    <citation type="submission" date="2016-10" db="EMBL/GenBank/DDBJ databases">
        <authorList>
            <person name="Varghese N."/>
            <person name="Submissions S."/>
        </authorList>
    </citation>
    <scope>NUCLEOTIDE SEQUENCE [LARGE SCALE GENOMIC DNA]</scope>
    <source>
        <strain evidence="10">DSM 44268</strain>
    </source>
</reference>
<evidence type="ECO:0000313" key="9">
    <source>
        <dbReference type="EMBL" id="SDF48221.1"/>
    </source>
</evidence>
<sequence length="698" mass="74585">MRYPEAPRLDLVEDLHGHPVADPYRWLEDAEDPRTVAWSEAQDALAAEVLGGLPQRAAFAARMEELVHAGSVGLPVWRGARAFSTRRDPGQEHGVLRVTEADGSVRVLVDPMALDPAGTTTLDAWSPSIEGDRLAYQLSTGGDEESRLYVLDVATGEILDGPVDRCRYSPVGWLPGGEELFYVRRLAPDQVPAGEEQFHRRVWRHRVGSDPGDDVLVHGEGSDPASYFGVHTSRDGRWLVVSRSVGTAPRDDVWLADLTGDGALRELQVGVDAQTSAWVARDGRLWLMSDRGTPRWRLAVADPADPATWAPEAWRDVVPQQDGAVLSDVTLVDGPDGALQVLAVHAVDATDRLSVWAADGSGRIGEVPAPGSGSISGVVSRPEGGSEAWIGYTDYATPPSVLRWDAASGAGLEDWERAAVAGAVPELTVVETHATSADGTPVHMFVLSGTGTPDTPRPSVLYGYGGFNVSLTPAYSAQALSWVAAGGVWAVANLRGGSEHGEEWHRAGMRERKQNVFDDFAAAGEHLVAQGWTTHEQLGIFGGSNGGLLVGATLTQRPDLAAAVVCSAPLLDMVRYELFGLGRTWNDEYGTAEDPTELGWLLGYSPYHAVREGTAYPAVLITTFESDTRVHPLHGRKLAAALQHATSAEAPIVLRREVSVGHGARAVSRTVGLAADQLAFLARHTGLLPRGDASGAPR</sequence>
<keyword evidence="6" id="KW-0720">Serine protease</keyword>
<dbReference type="STRING" id="1550231.SAMN05660662_2287"/>
<evidence type="ECO:0000256" key="1">
    <source>
        <dbReference type="ARBA" id="ARBA00001070"/>
    </source>
</evidence>
<evidence type="ECO:0000256" key="5">
    <source>
        <dbReference type="ARBA" id="ARBA00022801"/>
    </source>
</evidence>
<dbReference type="Pfam" id="PF00326">
    <property type="entry name" value="Peptidase_S9"/>
    <property type="match status" value="1"/>
</dbReference>
<keyword evidence="5" id="KW-0378">Hydrolase</keyword>
<keyword evidence="4" id="KW-0645">Protease</keyword>
<dbReference type="PANTHER" id="PTHR42881:SF2">
    <property type="entry name" value="PROLYL ENDOPEPTIDASE"/>
    <property type="match status" value="1"/>
</dbReference>